<dbReference type="InterPro" id="IPR051251">
    <property type="entry name" value="STK_FNIP-Repeat"/>
</dbReference>
<proteinExistence type="predicted"/>
<reference evidence="2" key="1">
    <citation type="submission" date="2020-01" db="EMBL/GenBank/DDBJ databases">
        <title>Development of genomics and gene disruption for Polysphondylium violaceum indicates a role for the polyketide synthase stlB in stalk morphogenesis.</title>
        <authorList>
            <person name="Narita B."/>
            <person name="Kawabe Y."/>
            <person name="Kin K."/>
            <person name="Saito T."/>
            <person name="Gibbs R."/>
            <person name="Kuspa A."/>
            <person name="Muzny D."/>
            <person name="Queller D."/>
            <person name="Richards S."/>
            <person name="Strassman J."/>
            <person name="Sucgang R."/>
            <person name="Worley K."/>
            <person name="Schaap P."/>
        </authorList>
    </citation>
    <scope>NUCLEOTIDE SEQUENCE</scope>
    <source>
        <strain evidence="2">QSvi11</strain>
    </source>
</reference>
<dbReference type="OrthoDB" id="10394449at2759"/>
<evidence type="ECO:0008006" key="4">
    <source>
        <dbReference type="Google" id="ProtNLM"/>
    </source>
</evidence>
<dbReference type="InterPro" id="IPR008615">
    <property type="entry name" value="FNIP"/>
</dbReference>
<accession>A0A8J4Q100</accession>
<dbReference type="AlphaFoldDB" id="A0A8J4Q100"/>
<evidence type="ECO:0000313" key="2">
    <source>
        <dbReference type="EMBL" id="KAF2076804.1"/>
    </source>
</evidence>
<dbReference type="EMBL" id="AJWJ01000048">
    <property type="protein sequence ID" value="KAF2076804.1"/>
    <property type="molecule type" value="Genomic_DNA"/>
</dbReference>
<protein>
    <recommendedName>
        <fullName evidence="4">FNIP repeat-containing protein</fullName>
    </recommendedName>
</protein>
<organism evidence="2 3">
    <name type="scientific">Polysphondylium violaceum</name>
    <dbReference type="NCBI Taxonomy" id="133409"/>
    <lineage>
        <taxon>Eukaryota</taxon>
        <taxon>Amoebozoa</taxon>
        <taxon>Evosea</taxon>
        <taxon>Eumycetozoa</taxon>
        <taxon>Dictyostelia</taxon>
        <taxon>Dictyosteliales</taxon>
        <taxon>Dictyosteliaceae</taxon>
        <taxon>Polysphondylium</taxon>
    </lineage>
</organism>
<sequence>MDDLFYLIWRNSYIRRLIRNIKCRDSVIHVTNQYLLDNHQYLSFTKQDKVDYNISIRSDIYFQDYLNNQHKYIINELNLQRDEDLLPEMEFDFNQIHDGVTKLTMSIKEGQTGAGQLPNSLTYLWINIYGRRESRAISMIVNHVLSNISSNLKTLVLPDVYLDSGNYTIPDSLTDLSYGSKYDNLQRLVVSPNKVFQNCILDVDTIESVQWLEENKWINNIVIDSRVAFTENTCIPSHVSKIRVKGGGNIQNCVLPTMLESLTCFYGTPFSHFEHLKSLFLYSYPVMLEKGVLPLTLQELNLSYDQPLDVDVLPPQLTTLGMYEFNQPLFIGVLPPHLTTLGMYGFNQLLFPGVLPNSITELYLLSFNQPLSSDVLPNMLKVLTMDGFKQPTIPPLPTSLLKLSLRNFKGTSNVTS</sequence>
<dbReference type="PANTHER" id="PTHR32134:SF169">
    <property type="entry name" value="FNIP REPEAT-CONTAINING PROTEIN-RELATED"/>
    <property type="match status" value="1"/>
</dbReference>
<keyword evidence="3" id="KW-1185">Reference proteome</keyword>
<dbReference type="InterPro" id="IPR032675">
    <property type="entry name" value="LRR_dom_sf"/>
</dbReference>
<dbReference type="Proteomes" id="UP000695562">
    <property type="component" value="Unassembled WGS sequence"/>
</dbReference>
<dbReference type="Pfam" id="PF05725">
    <property type="entry name" value="FNIP"/>
    <property type="match status" value="2"/>
</dbReference>
<keyword evidence="1" id="KW-0677">Repeat</keyword>
<gene>
    <name evidence="2" type="ORF">CYY_001881</name>
</gene>
<dbReference type="Gene3D" id="3.80.10.10">
    <property type="entry name" value="Ribonuclease Inhibitor"/>
    <property type="match status" value="1"/>
</dbReference>
<dbReference type="PANTHER" id="PTHR32134">
    <property type="entry name" value="FNIP REPEAT-CONTAINING PROTEIN"/>
    <property type="match status" value="1"/>
</dbReference>
<name>A0A8J4Q100_9MYCE</name>
<evidence type="ECO:0000313" key="3">
    <source>
        <dbReference type="Proteomes" id="UP000695562"/>
    </source>
</evidence>
<evidence type="ECO:0000256" key="1">
    <source>
        <dbReference type="ARBA" id="ARBA00022737"/>
    </source>
</evidence>
<comment type="caution">
    <text evidence="2">The sequence shown here is derived from an EMBL/GenBank/DDBJ whole genome shotgun (WGS) entry which is preliminary data.</text>
</comment>